<proteinExistence type="predicted"/>
<dbReference type="PANTHER" id="PTHR33751">
    <property type="entry name" value="CBB3-TYPE CYTOCHROME C OXIDASE SUBUNIT FIXP"/>
    <property type="match status" value="1"/>
</dbReference>
<keyword evidence="7" id="KW-1133">Transmembrane helix</keyword>
<dbReference type="InterPro" id="IPR050597">
    <property type="entry name" value="Cytochrome_c_Oxidase_Subunit"/>
</dbReference>
<evidence type="ECO:0000256" key="7">
    <source>
        <dbReference type="SAM" id="Phobius"/>
    </source>
</evidence>
<keyword evidence="2 4" id="KW-0479">Metal-binding</keyword>
<name>A0A842IVP7_9FLAO</name>
<reference evidence="9" key="1">
    <citation type="submission" date="2020-08" db="EMBL/GenBank/DDBJ databases">
        <title>Winogradskyella ouciana sp. nov., isolated from the hadal seawater of the Mariana Trench.</title>
        <authorList>
            <person name="He X."/>
        </authorList>
    </citation>
    <scope>NUCLEOTIDE SEQUENCE [LARGE SCALE GENOMIC DNA]</scope>
    <source>
        <strain evidence="9">KCTC 52348</strain>
    </source>
</reference>
<dbReference type="PANTHER" id="PTHR33751:SF1">
    <property type="entry name" value="CBB3-TYPE CYTOCHROME C OXIDASE SUBUNIT FIXP"/>
    <property type="match status" value="1"/>
</dbReference>
<evidence type="ECO:0000256" key="4">
    <source>
        <dbReference type="PROSITE-ProRule" id="PRU00433"/>
    </source>
</evidence>
<dbReference type="EMBL" id="JACLCP010000003">
    <property type="protein sequence ID" value="MBC2845816.1"/>
    <property type="molecule type" value="Genomic_DNA"/>
</dbReference>
<feature type="transmembrane region" description="Helical" evidence="7">
    <location>
        <begin position="38"/>
        <end position="58"/>
    </location>
</feature>
<dbReference type="GO" id="GO:0046872">
    <property type="term" value="F:metal ion binding"/>
    <property type="evidence" value="ECO:0007669"/>
    <property type="project" value="UniProtKB-KW"/>
</dbReference>
<evidence type="ECO:0000256" key="5">
    <source>
        <dbReference type="SAM" id="Coils"/>
    </source>
</evidence>
<organism evidence="9 10">
    <name type="scientific">Winogradskyella flava</name>
    <dbReference type="NCBI Taxonomy" id="1884876"/>
    <lineage>
        <taxon>Bacteria</taxon>
        <taxon>Pseudomonadati</taxon>
        <taxon>Bacteroidota</taxon>
        <taxon>Flavobacteriia</taxon>
        <taxon>Flavobacteriales</taxon>
        <taxon>Flavobacteriaceae</taxon>
        <taxon>Winogradskyella</taxon>
    </lineage>
</organism>
<dbReference type="SUPFAM" id="SSF46626">
    <property type="entry name" value="Cytochrome c"/>
    <property type="match status" value="1"/>
</dbReference>
<evidence type="ECO:0000259" key="8">
    <source>
        <dbReference type="PROSITE" id="PS51007"/>
    </source>
</evidence>
<evidence type="ECO:0000256" key="6">
    <source>
        <dbReference type="SAM" id="MobiDB-lite"/>
    </source>
</evidence>
<dbReference type="Proteomes" id="UP000533900">
    <property type="component" value="Unassembled WGS sequence"/>
</dbReference>
<dbReference type="AlphaFoldDB" id="A0A842IVP7"/>
<feature type="compositionally biased region" description="Acidic residues" evidence="6">
    <location>
        <begin position="294"/>
        <end position="314"/>
    </location>
</feature>
<accession>A0A842IVP7</accession>
<dbReference type="GO" id="GO:0020037">
    <property type="term" value="F:heme binding"/>
    <property type="evidence" value="ECO:0007669"/>
    <property type="project" value="InterPro"/>
</dbReference>
<keyword evidence="5" id="KW-0175">Coiled coil</keyword>
<dbReference type="Pfam" id="PF13442">
    <property type="entry name" value="Cytochrome_CBB3"/>
    <property type="match status" value="1"/>
</dbReference>
<dbReference type="RefSeq" id="WP_185789527.1">
    <property type="nucleotide sequence ID" value="NZ_JACLCP010000003.1"/>
</dbReference>
<dbReference type="Gene3D" id="6.10.280.130">
    <property type="match status" value="1"/>
</dbReference>
<evidence type="ECO:0000313" key="10">
    <source>
        <dbReference type="Proteomes" id="UP000533900"/>
    </source>
</evidence>
<dbReference type="Gene3D" id="1.10.760.10">
    <property type="entry name" value="Cytochrome c-like domain"/>
    <property type="match status" value="1"/>
</dbReference>
<gene>
    <name evidence="9" type="ORF">H7F21_11985</name>
</gene>
<keyword evidence="7" id="KW-0472">Membrane</keyword>
<feature type="transmembrane region" description="Helical" evidence="7">
    <location>
        <begin position="7"/>
        <end position="26"/>
    </location>
</feature>
<protein>
    <submittedName>
        <fullName evidence="9">C-type cytochrome</fullName>
    </submittedName>
</protein>
<keyword evidence="7" id="KW-0812">Transmembrane</keyword>
<feature type="transmembrane region" description="Helical" evidence="7">
    <location>
        <begin position="129"/>
        <end position="146"/>
    </location>
</feature>
<comment type="caution">
    <text evidence="9">The sequence shown here is derived from an EMBL/GenBank/DDBJ whole genome shotgun (WGS) entry which is preliminary data.</text>
</comment>
<evidence type="ECO:0000256" key="3">
    <source>
        <dbReference type="ARBA" id="ARBA00023004"/>
    </source>
</evidence>
<dbReference type="PROSITE" id="PS51007">
    <property type="entry name" value="CYTC"/>
    <property type="match status" value="1"/>
</dbReference>
<dbReference type="GO" id="GO:0009055">
    <property type="term" value="F:electron transfer activity"/>
    <property type="evidence" value="ECO:0007669"/>
    <property type="project" value="InterPro"/>
</dbReference>
<dbReference type="InterPro" id="IPR032858">
    <property type="entry name" value="CcoP_N"/>
</dbReference>
<keyword evidence="10" id="KW-1185">Reference proteome</keyword>
<keyword evidence="3 4" id="KW-0408">Iron</keyword>
<dbReference type="InterPro" id="IPR009056">
    <property type="entry name" value="Cyt_c-like_dom"/>
</dbReference>
<feature type="region of interest" description="Disordered" evidence="6">
    <location>
        <begin position="294"/>
        <end position="329"/>
    </location>
</feature>
<dbReference type="InterPro" id="IPR038414">
    <property type="entry name" value="CcoP_N_sf"/>
</dbReference>
<dbReference type="InterPro" id="IPR036909">
    <property type="entry name" value="Cyt_c-like_dom_sf"/>
</dbReference>
<feature type="coiled-coil region" evidence="5">
    <location>
        <begin position="157"/>
        <end position="184"/>
    </location>
</feature>
<evidence type="ECO:0000256" key="1">
    <source>
        <dbReference type="ARBA" id="ARBA00022617"/>
    </source>
</evidence>
<evidence type="ECO:0000256" key="2">
    <source>
        <dbReference type="ARBA" id="ARBA00022723"/>
    </source>
</evidence>
<evidence type="ECO:0000313" key="9">
    <source>
        <dbReference type="EMBL" id="MBC2845816.1"/>
    </source>
</evidence>
<feature type="domain" description="Cytochrome c" evidence="8">
    <location>
        <begin position="194"/>
        <end position="275"/>
    </location>
</feature>
<dbReference type="Pfam" id="PF14715">
    <property type="entry name" value="FixP_N"/>
    <property type="match status" value="1"/>
</dbReference>
<keyword evidence="1 4" id="KW-0349">Heme</keyword>
<sequence length="329" mass="36528">MRHLIPSYIRVPVVFLAIVGLVEYFIESGDQPAFMEQPVVLLFLLLVLLVLLAIEGIVGSMDNILYQSLDEEAKARYDAKKAAPSKLAEWISNTYKKLVGSKPIEDEGEIILDHNYDGIKELDNNLPPWWVYSFYLTIIFGVVYMIRYHVLNADGQFTEYEIEYAEANKAIEEYKKNAKNLVDANTVEILTEASDLNAGKAIYEGKCVVCHRNDGGGGIGPNLTDEYWILGGGIKNVFRTISEGGRDGKGMVSWKKEGLTPLEMAQVASYVLEFQGTVPGDGAKKAEGEIWVDESATETESDAIDENTEEESMEDTVKTEEATSVVSND</sequence>